<dbReference type="Proteomes" id="UP001218412">
    <property type="component" value="Chromosome"/>
</dbReference>
<evidence type="ECO:0000256" key="2">
    <source>
        <dbReference type="ARBA" id="ARBA00022840"/>
    </source>
</evidence>
<evidence type="ECO:0000313" key="4">
    <source>
        <dbReference type="EMBL" id="WCR12309.1"/>
    </source>
</evidence>
<keyword evidence="4" id="KW-0808">Transferase</keyword>
<dbReference type="InterPro" id="IPR050445">
    <property type="entry name" value="Bact_polysacc_biosynth/exp"/>
</dbReference>
<dbReference type="RefSeq" id="WP_272860419.1">
    <property type="nucleotide sequence ID" value="NZ_CP067134.1"/>
</dbReference>
<keyword evidence="4" id="KW-0418">Kinase</keyword>
<reference evidence="4 5" key="1">
    <citation type="submission" date="2021-01" db="EMBL/GenBank/DDBJ databases">
        <title>Biogeographic distribution of Paracoccus.</title>
        <authorList>
            <person name="Hollensteiner J."/>
            <person name="Leineberger J."/>
            <person name="Brinkhoff T."/>
            <person name="Daniel R."/>
        </authorList>
    </citation>
    <scope>NUCLEOTIDE SEQUENCE [LARGE SCALE GENOMIC DNA]</scope>
    <source>
        <strain evidence="4 5">LMG25392</strain>
    </source>
</reference>
<accession>A0ABY7SZF2</accession>
<keyword evidence="5" id="KW-1185">Reference proteome</keyword>
<keyword evidence="1" id="KW-0547">Nucleotide-binding</keyword>
<organism evidence="4 5">
    <name type="scientific">Paracoccus stylophorae</name>
    <dbReference type="NCBI Taxonomy" id="659350"/>
    <lineage>
        <taxon>Bacteria</taxon>
        <taxon>Pseudomonadati</taxon>
        <taxon>Pseudomonadota</taxon>
        <taxon>Alphaproteobacteria</taxon>
        <taxon>Rhodobacterales</taxon>
        <taxon>Paracoccaceae</taxon>
        <taxon>Paracoccus</taxon>
    </lineage>
</organism>
<dbReference type="EMBL" id="CP067134">
    <property type="protein sequence ID" value="WCR12309.1"/>
    <property type="molecule type" value="Genomic_DNA"/>
</dbReference>
<proteinExistence type="predicted"/>
<dbReference type="GO" id="GO:0016301">
    <property type="term" value="F:kinase activity"/>
    <property type="evidence" value="ECO:0007669"/>
    <property type="project" value="UniProtKB-KW"/>
</dbReference>
<keyword evidence="2" id="KW-0067">ATP-binding</keyword>
<feature type="region of interest" description="Disordered" evidence="3">
    <location>
        <begin position="1"/>
        <end position="22"/>
    </location>
</feature>
<sequence>MTSETPRHAQTQAPAARQAPVKVARLRLDRSRPDAAPDKAAESPVSWTDLRRLNSDAATMRRHRLYVESRGDDITRRFDLLRTLLADAIDEHGILRLGVTAPTTGAGTSFVAANLALAMARRPSARVLLTDLNLRRPGLARMFGANAPAPLSEMLTGAQRAPTQLRLFSDNLAVLLNSQPIKGSAELLQEPSAAQALREMRQQFMPTQEIYDLPPVLGRDDLLSCLPHLDGVLMVADGTGNTARQLRDAEELLSGRTRLVAVVLNRGEIRKPFHELVRDIRNRFSGSGRDKDGRHD</sequence>
<feature type="compositionally biased region" description="Low complexity" evidence="3">
    <location>
        <begin position="8"/>
        <end position="20"/>
    </location>
</feature>
<dbReference type="InterPro" id="IPR027417">
    <property type="entry name" value="P-loop_NTPase"/>
</dbReference>
<evidence type="ECO:0000256" key="3">
    <source>
        <dbReference type="SAM" id="MobiDB-lite"/>
    </source>
</evidence>
<dbReference type="PANTHER" id="PTHR32309:SF31">
    <property type="entry name" value="CAPSULAR EXOPOLYSACCHARIDE FAMILY"/>
    <property type="match status" value="1"/>
</dbReference>
<evidence type="ECO:0000313" key="5">
    <source>
        <dbReference type="Proteomes" id="UP001218412"/>
    </source>
</evidence>
<dbReference type="SUPFAM" id="SSF52540">
    <property type="entry name" value="P-loop containing nucleoside triphosphate hydrolases"/>
    <property type="match status" value="1"/>
</dbReference>
<protein>
    <submittedName>
        <fullName evidence="4">CpsD/CapB family tyrosine-protein kinase</fullName>
    </submittedName>
</protein>
<gene>
    <name evidence="4" type="ORF">JHW45_08370</name>
</gene>
<dbReference type="InterPro" id="IPR005702">
    <property type="entry name" value="Wzc-like_C"/>
</dbReference>
<dbReference type="CDD" id="cd05387">
    <property type="entry name" value="BY-kinase"/>
    <property type="match status" value="1"/>
</dbReference>
<dbReference type="PANTHER" id="PTHR32309">
    <property type="entry name" value="TYROSINE-PROTEIN KINASE"/>
    <property type="match status" value="1"/>
</dbReference>
<evidence type="ECO:0000256" key="1">
    <source>
        <dbReference type="ARBA" id="ARBA00022741"/>
    </source>
</evidence>
<name>A0ABY7SZF2_9RHOB</name>
<dbReference type="Gene3D" id="3.40.50.300">
    <property type="entry name" value="P-loop containing nucleotide triphosphate hydrolases"/>
    <property type="match status" value="1"/>
</dbReference>